<feature type="signal peptide" evidence="1">
    <location>
        <begin position="1"/>
        <end position="22"/>
    </location>
</feature>
<keyword evidence="1" id="KW-0732">Signal</keyword>
<name>A0A5M6DJL0_9BACT</name>
<dbReference type="Gene3D" id="3.40.50.10610">
    <property type="entry name" value="ABC-type transport auxiliary lipoprotein component"/>
    <property type="match status" value="1"/>
</dbReference>
<proteinExistence type="predicted"/>
<accession>A0A5M6DJL0</accession>
<protein>
    <submittedName>
        <fullName evidence="2">Uncharacterized protein</fullName>
    </submittedName>
</protein>
<feature type="chain" id="PRO_5024281973" evidence="1">
    <location>
        <begin position="23"/>
        <end position="246"/>
    </location>
</feature>
<evidence type="ECO:0000256" key="1">
    <source>
        <dbReference type="SAM" id="SignalP"/>
    </source>
</evidence>
<dbReference type="RefSeq" id="WP_150088604.1">
    <property type="nucleotide sequence ID" value="NZ_VWSF01000007.1"/>
</dbReference>
<dbReference type="Proteomes" id="UP000323426">
    <property type="component" value="Unassembled WGS sequence"/>
</dbReference>
<keyword evidence="3" id="KW-1185">Reference proteome</keyword>
<sequence length="246" mass="28209">MKKHLLLLWCLVLGLTYHSSVAQTNQTAPELNIRQPKFSFKKLTFKSVESGVRKIYTHIKFKELTQQHHQVAILPIEIIIDQDDVDQSPAQDLNYRAFVEAKNAYPIMFASLQKEKFFHHYNINFQDISVTQQILLENNFTPEQLKITSPTKLATLLGVDAIITCSIVRDEKLVSEAKTFENLRRSKRLVGPSAGTATVNIYDGKNDELLWQFERLLTAGLGNNMHETILNLSNRMAMAFPYFKPL</sequence>
<comment type="caution">
    <text evidence="2">The sequence shown here is derived from an EMBL/GenBank/DDBJ whole genome shotgun (WGS) entry which is preliminary data.</text>
</comment>
<dbReference type="EMBL" id="VWSF01000007">
    <property type="protein sequence ID" value="KAA5546556.1"/>
    <property type="molecule type" value="Genomic_DNA"/>
</dbReference>
<reference evidence="2 3" key="1">
    <citation type="submission" date="2019-09" db="EMBL/GenBank/DDBJ databases">
        <title>Genome sequence and assembly of Adhaeribacter sp.</title>
        <authorList>
            <person name="Chhetri G."/>
        </authorList>
    </citation>
    <scope>NUCLEOTIDE SEQUENCE [LARGE SCALE GENOMIC DNA]</scope>
    <source>
        <strain evidence="2 3">DK36</strain>
    </source>
</reference>
<gene>
    <name evidence="2" type="ORF">F0145_11780</name>
</gene>
<dbReference type="AlphaFoldDB" id="A0A5M6DJL0"/>
<evidence type="ECO:0000313" key="2">
    <source>
        <dbReference type="EMBL" id="KAA5546556.1"/>
    </source>
</evidence>
<evidence type="ECO:0000313" key="3">
    <source>
        <dbReference type="Proteomes" id="UP000323426"/>
    </source>
</evidence>
<organism evidence="2 3">
    <name type="scientific">Adhaeribacter rhizoryzae</name>
    <dbReference type="NCBI Taxonomy" id="2607907"/>
    <lineage>
        <taxon>Bacteria</taxon>
        <taxon>Pseudomonadati</taxon>
        <taxon>Bacteroidota</taxon>
        <taxon>Cytophagia</taxon>
        <taxon>Cytophagales</taxon>
        <taxon>Hymenobacteraceae</taxon>
        <taxon>Adhaeribacter</taxon>
    </lineage>
</organism>